<proteinExistence type="predicted"/>
<evidence type="ECO:0000313" key="1">
    <source>
        <dbReference type="EMBL" id="MBS8260288.1"/>
    </source>
</evidence>
<organism evidence="1 2">
    <name type="scientific">Roseibium polysiphoniae</name>
    <dbReference type="NCBI Taxonomy" id="2571221"/>
    <lineage>
        <taxon>Bacteria</taxon>
        <taxon>Pseudomonadati</taxon>
        <taxon>Pseudomonadota</taxon>
        <taxon>Alphaproteobacteria</taxon>
        <taxon>Hyphomicrobiales</taxon>
        <taxon>Stappiaceae</taxon>
        <taxon>Roseibium</taxon>
    </lineage>
</organism>
<dbReference type="AlphaFoldDB" id="A0A944GS17"/>
<evidence type="ECO:0008006" key="3">
    <source>
        <dbReference type="Google" id="ProtNLM"/>
    </source>
</evidence>
<dbReference type="Proteomes" id="UP000705379">
    <property type="component" value="Unassembled WGS sequence"/>
</dbReference>
<reference evidence="1" key="1">
    <citation type="submission" date="2018-08" db="EMBL/GenBank/DDBJ databases">
        <authorList>
            <person name="Jin W."/>
            <person name="Wang H."/>
            <person name="Yang Y."/>
            <person name="Li M."/>
            <person name="Liu J."/>
        </authorList>
    </citation>
    <scope>NUCLEOTIDE SEQUENCE</scope>
    <source>
        <strain evidence="1">AESS21</strain>
    </source>
</reference>
<reference evidence="1" key="2">
    <citation type="journal article" date="2021" name="Microorganisms">
        <title>Bacterial Dimethylsulfoniopropionate Biosynthesis in the East China Sea.</title>
        <authorList>
            <person name="Liu J."/>
            <person name="Zhang Y."/>
            <person name="Liu J."/>
            <person name="Zhong H."/>
            <person name="Williams B.T."/>
            <person name="Zheng Y."/>
            <person name="Curson A.R.J."/>
            <person name="Sun C."/>
            <person name="Sun H."/>
            <person name="Song D."/>
            <person name="Wagner Mackenzie B."/>
            <person name="Bermejo Martinez A."/>
            <person name="Todd J.D."/>
            <person name="Zhang X.H."/>
        </authorList>
    </citation>
    <scope>NUCLEOTIDE SEQUENCE</scope>
    <source>
        <strain evidence="1">AESS21</strain>
    </source>
</reference>
<gene>
    <name evidence="1" type="ORF">DYI23_08675</name>
</gene>
<dbReference type="EMBL" id="QTKU01000002">
    <property type="protein sequence ID" value="MBS8260288.1"/>
    <property type="molecule type" value="Genomic_DNA"/>
</dbReference>
<evidence type="ECO:0000313" key="2">
    <source>
        <dbReference type="Proteomes" id="UP000705379"/>
    </source>
</evidence>
<accession>A0A944GS17</accession>
<sequence length="284" mass="32390">MGAKPGAARYDNKMSDVTRASITNGIWLCRNCHAQIDRDETLFPPELLFNWRKEHEDVVLRDLGTRGEQMRHDIEMSRYPFLEDCPAIIQRIALDKPIGWEWRLAAELLRYLNRPQLKRLKNLQSRLSYRPLPPVKLENLMGFVAERTNVMTNLLGPLTSILDRLTESFGPPGEAGNAEEIYDCCVLLRDILSTAIDHEEIIHFTGLPEEGEAIREILRDAMGKNLIKLSKLSDSLDNAIALIGTDHGGTSEDPHVVTYKVAFDLPDDFTANFNRELKRLERLL</sequence>
<protein>
    <recommendedName>
        <fullName evidence="3">HNH endonuclease</fullName>
    </recommendedName>
</protein>
<comment type="caution">
    <text evidence="1">The sequence shown here is derived from an EMBL/GenBank/DDBJ whole genome shotgun (WGS) entry which is preliminary data.</text>
</comment>
<name>A0A944GS17_9HYPH</name>